<dbReference type="EC" id="1.4.1.13" evidence="3"/>
<gene>
    <name evidence="3" type="primary">gltA</name>
    <name evidence="3" type="ORF">DRP44_03810</name>
</gene>
<dbReference type="SUPFAM" id="SSF51971">
    <property type="entry name" value="Nucleotide-binding domain"/>
    <property type="match status" value="1"/>
</dbReference>
<comment type="caution">
    <text evidence="3">The sequence shown here is derived from an EMBL/GenBank/DDBJ whole genome shotgun (WGS) entry which is preliminary data.</text>
</comment>
<dbReference type="NCBIfam" id="TIGR01316">
    <property type="entry name" value="gltA"/>
    <property type="match status" value="1"/>
</dbReference>
<feature type="domain" description="Dihydroprymidine dehydrogenase" evidence="2">
    <location>
        <begin position="78"/>
        <end position="184"/>
    </location>
</feature>
<dbReference type="GO" id="GO:0004355">
    <property type="term" value="F:glutamate synthase (NADPH) activity"/>
    <property type="evidence" value="ECO:0007669"/>
    <property type="project" value="UniProtKB-EC"/>
</dbReference>
<dbReference type="EMBL" id="QNBC01000039">
    <property type="protein sequence ID" value="RKX66568.1"/>
    <property type="molecule type" value="Genomic_DNA"/>
</dbReference>
<dbReference type="SUPFAM" id="SSF46548">
    <property type="entry name" value="alpha-helical ferredoxin"/>
    <property type="match status" value="1"/>
</dbReference>
<dbReference type="InterPro" id="IPR036188">
    <property type="entry name" value="FAD/NAD-bd_sf"/>
</dbReference>
<dbReference type="PANTHER" id="PTHR42783:SF3">
    <property type="entry name" value="GLUTAMATE SYNTHASE [NADPH] SMALL CHAIN-RELATED"/>
    <property type="match status" value="1"/>
</dbReference>
<evidence type="ECO:0000259" key="2">
    <source>
        <dbReference type="Pfam" id="PF14691"/>
    </source>
</evidence>
<feature type="domain" description="FAD/NAD(P)-binding" evidence="1">
    <location>
        <begin position="199"/>
        <end position="508"/>
    </location>
</feature>
<dbReference type="InterPro" id="IPR028261">
    <property type="entry name" value="DPD_II"/>
</dbReference>
<keyword evidence="3" id="KW-0560">Oxidoreductase</keyword>
<dbReference type="Gene3D" id="1.10.1060.10">
    <property type="entry name" value="Alpha-helical ferredoxin"/>
    <property type="match status" value="1"/>
</dbReference>
<dbReference type="GO" id="GO:0051536">
    <property type="term" value="F:iron-sulfur cluster binding"/>
    <property type="evidence" value="ECO:0007669"/>
    <property type="project" value="InterPro"/>
</dbReference>
<dbReference type="Proteomes" id="UP000282321">
    <property type="component" value="Unassembled WGS sequence"/>
</dbReference>
<reference evidence="3 4" key="1">
    <citation type="submission" date="2018-06" db="EMBL/GenBank/DDBJ databases">
        <title>Extensive metabolic versatility and redundancy in microbially diverse, dynamic hydrothermal sediments.</title>
        <authorList>
            <person name="Dombrowski N."/>
            <person name="Teske A."/>
            <person name="Baker B.J."/>
        </authorList>
    </citation>
    <scope>NUCLEOTIDE SEQUENCE [LARGE SCALE GENOMIC DNA]</scope>
    <source>
        <strain evidence="3">B35_G9</strain>
    </source>
</reference>
<dbReference type="PANTHER" id="PTHR42783">
    <property type="entry name" value="GLUTAMATE SYNTHASE [NADPH] SMALL CHAIN"/>
    <property type="match status" value="1"/>
</dbReference>
<name>A0A660S8U2_UNCT6</name>
<evidence type="ECO:0000259" key="1">
    <source>
        <dbReference type="Pfam" id="PF07992"/>
    </source>
</evidence>
<organism evidence="3 4">
    <name type="scientific">candidate division TA06 bacterium</name>
    <dbReference type="NCBI Taxonomy" id="2250710"/>
    <lineage>
        <taxon>Bacteria</taxon>
        <taxon>Bacteria division TA06</taxon>
    </lineage>
</organism>
<dbReference type="Gene3D" id="3.50.50.60">
    <property type="entry name" value="FAD/NAD(P)-binding domain"/>
    <property type="match status" value="2"/>
</dbReference>
<dbReference type="PRINTS" id="PR00419">
    <property type="entry name" value="ADXRDTASE"/>
</dbReference>
<dbReference type="AlphaFoldDB" id="A0A660S8U2"/>
<evidence type="ECO:0000313" key="3">
    <source>
        <dbReference type="EMBL" id="RKX66568.1"/>
    </source>
</evidence>
<evidence type="ECO:0000313" key="4">
    <source>
        <dbReference type="Proteomes" id="UP000282321"/>
    </source>
</evidence>
<proteinExistence type="predicted"/>
<sequence>MCPHCGKSLLVDDHPCEECGAPKVAEFIVSAFSKLIPFYICTRYGCKWHGLSKRDEQLIKIKIPRQDMPEQDPKLRKFNFLEVPYGYTAELAGIEADRCLQCKVPKCVEGCPVGIDIPSFIRLIREGKYVAASRKIKESNSLPAITGRVCPQEDQCEAMCVVGALDKPVAIGRLERFVADYERNINAVEIPDKMPPSGKKVAVIGSGPAGLTAAADLVKMGHAVTIFESLHEAGGVLTYGIPEFRLPKNIVKSEVNYLKNLGVKIEFDAVVGKLYTIDELLNERGYDAIFVGVGAGLPKFMGIEGENFGNIYSANEYLTRINLMKAYKFPDYDTPAPRGKKVAVIGGGNVAMDCARTSLRMGAETVTILYRRSEKELPARVEEVHHAMQEGVNFKFLTAPLKYTGDKNGMVTGAECIKMKLGEPDNSGRRRPIPIEGSNFTMEFDMIIVAIGAGPNPLLFDTTPDLELNQRGYIVADPETGKTKKEKVWAGGDIVTGAATVISAMGAGKRAAKSINEYLRKIK</sequence>
<dbReference type="Pfam" id="PF07992">
    <property type="entry name" value="Pyr_redox_2"/>
    <property type="match status" value="1"/>
</dbReference>
<dbReference type="Pfam" id="PF14691">
    <property type="entry name" value="Fer4_20"/>
    <property type="match status" value="1"/>
</dbReference>
<protein>
    <submittedName>
        <fullName evidence="3">Glutamate synthase (NADPH), homotetrameric</fullName>
        <ecNumber evidence="3">1.4.1.13</ecNumber>
    </submittedName>
</protein>
<dbReference type="InterPro" id="IPR006004">
    <property type="entry name" value="SudA-like"/>
</dbReference>
<dbReference type="InterPro" id="IPR009051">
    <property type="entry name" value="Helical_ferredxn"/>
</dbReference>
<dbReference type="InterPro" id="IPR023753">
    <property type="entry name" value="FAD/NAD-binding_dom"/>
</dbReference>
<accession>A0A660S8U2</accession>